<feature type="domain" description="Acyl-ACP thioesterase-like C-terminal" evidence="2">
    <location>
        <begin position="148"/>
        <end position="199"/>
    </location>
</feature>
<dbReference type="Pfam" id="PF20791">
    <property type="entry name" value="Acyl-ACP_TE_C"/>
    <property type="match status" value="1"/>
</dbReference>
<evidence type="ECO:0000313" key="4">
    <source>
        <dbReference type="Proteomes" id="UP000005286"/>
    </source>
</evidence>
<dbReference type="InterPro" id="IPR029069">
    <property type="entry name" value="HotDog_dom_sf"/>
</dbReference>
<dbReference type="PATRIC" id="fig|879305.3.peg.815"/>
<evidence type="ECO:0000259" key="1">
    <source>
        <dbReference type="Pfam" id="PF01643"/>
    </source>
</evidence>
<protein>
    <submittedName>
        <fullName evidence="3">Acyl-ACP thioesterase</fullName>
    </submittedName>
</protein>
<organism evidence="3 4">
    <name type="scientific">Anaerococcus prevotii ACS-065-V-Col13</name>
    <dbReference type="NCBI Taxonomy" id="879305"/>
    <lineage>
        <taxon>Bacteria</taxon>
        <taxon>Bacillati</taxon>
        <taxon>Bacillota</taxon>
        <taxon>Tissierellia</taxon>
        <taxon>Tissierellales</taxon>
        <taxon>Peptoniphilaceae</taxon>
        <taxon>Anaerococcus</taxon>
    </lineage>
</organism>
<dbReference type="AlphaFoldDB" id="F0GVI5"/>
<dbReference type="InterPro" id="IPR002864">
    <property type="entry name" value="Acyl-ACP_thioesterase_NHD"/>
</dbReference>
<dbReference type="GO" id="GO:0016790">
    <property type="term" value="F:thiolester hydrolase activity"/>
    <property type="evidence" value="ECO:0007669"/>
    <property type="project" value="InterPro"/>
</dbReference>
<name>F0GVI5_9FIRM</name>
<keyword evidence="4" id="KW-1185">Reference proteome</keyword>
<dbReference type="eggNOG" id="COG3884">
    <property type="taxonomic scope" value="Bacteria"/>
</dbReference>
<dbReference type="SUPFAM" id="SSF54637">
    <property type="entry name" value="Thioesterase/thiol ester dehydrase-isomerase"/>
    <property type="match status" value="2"/>
</dbReference>
<dbReference type="Pfam" id="PF01643">
    <property type="entry name" value="Acyl-ACP_TE"/>
    <property type="match status" value="1"/>
</dbReference>
<dbReference type="Gene3D" id="3.10.129.10">
    <property type="entry name" value="Hotdog Thioesterase"/>
    <property type="match status" value="1"/>
</dbReference>
<evidence type="ECO:0000313" key="3">
    <source>
        <dbReference type="EMBL" id="EGC82158.1"/>
    </source>
</evidence>
<dbReference type="EMBL" id="AEXM01000016">
    <property type="protein sequence ID" value="EGC82158.1"/>
    <property type="molecule type" value="Genomic_DNA"/>
</dbReference>
<evidence type="ECO:0000259" key="2">
    <source>
        <dbReference type="Pfam" id="PF20791"/>
    </source>
</evidence>
<accession>F0GVI5</accession>
<gene>
    <name evidence="3" type="ORF">HMPREF9290_0818</name>
</gene>
<dbReference type="Proteomes" id="UP000005286">
    <property type="component" value="Unassembled WGS sequence"/>
</dbReference>
<dbReference type="STRING" id="879305.HMPREF9290_0818"/>
<sequence>MIFTKKYTIGQMHCDPYSRITIRNLALLMLDTALDQEKIVEKDIDMTNFRWIIYKWDIEFLGEIKEGYDIEIETKLTHTRKFYAYREFIVTKNGEILARARAVNMLIDIERLRPVKISEKLKKSYGTDTISYNPPKIKYQEDLDPVGEIAIRLSDIDYNFHVNNAAYFDIIKEVTGIFDKDIQYIDIVYRNEIRDKKFVLGNMNKNGKEIDFSLTDPKKEKTYCLGKIRTYV</sequence>
<dbReference type="GO" id="GO:0006633">
    <property type="term" value="P:fatty acid biosynthetic process"/>
    <property type="evidence" value="ECO:0007669"/>
    <property type="project" value="InterPro"/>
</dbReference>
<feature type="domain" description="Acyl-ACP thioesterase N-terminal hotdog" evidence="1">
    <location>
        <begin position="2"/>
        <end position="124"/>
    </location>
</feature>
<reference evidence="3 4" key="1">
    <citation type="submission" date="2011-01" db="EMBL/GenBank/DDBJ databases">
        <authorList>
            <person name="Durkin A.S."/>
            <person name="Madupu R."/>
            <person name="Torralba M."/>
            <person name="Gillis M."/>
            <person name="Methe B."/>
            <person name="Sutton G."/>
            <person name="Nelson K.E."/>
        </authorList>
    </citation>
    <scope>NUCLEOTIDE SEQUENCE [LARGE SCALE GENOMIC DNA]</scope>
    <source>
        <strain evidence="3 4">ACS-065-V-Col13</strain>
    </source>
</reference>
<dbReference type="InterPro" id="IPR049427">
    <property type="entry name" value="Acyl-ACP_TE_C"/>
</dbReference>
<proteinExistence type="predicted"/>
<dbReference type="RefSeq" id="WP_004834751.1">
    <property type="nucleotide sequence ID" value="NZ_AEXM01000016.1"/>
</dbReference>
<comment type="caution">
    <text evidence="3">The sequence shown here is derived from an EMBL/GenBank/DDBJ whole genome shotgun (WGS) entry which is preliminary data.</text>
</comment>